<dbReference type="PANTHER" id="PTHR35192">
    <property type="entry name" value="PROTEIN, PUTATIVE-RELATED"/>
    <property type="match status" value="1"/>
</dbReference>
<name>A0A061AFY3_RHOTO</name>
<gene>
    <name evidence="4" type="ORF">RHTO0S_02e02542g</name>
</gene>
<evidence type="ECO:0000256" key="1">
    <source>
        <dbReference type="SAM" id="MobiDB-lite"/>
    </source>
</evidence>
<dbReference type="InterPro" id="IPR038955">
    <property type="entry name" value="PriA/CPL1_fungi"/>
</dbReference>
<dbReference type="AlphaFoldDB" id="A0A061AFY3"/>
<evidence type="ECO:0000259" key="3">
    <source>
        <dbReference type="Pfam" id="PF21671"/>
    </source>
</evidence>
<dbReference type="InterPro" id="IPR048661">
    <property type="entry name" value="CPL1-like"/>
</dbReference>
<organism evidence="4">
    <name type="scientific">Rhodotorula toruloides</name>
    <name type="common">Yeast</name>
    <name type="synonym">Rhodosporidium toruloides</name>
    <dbReference type="NCBI Taxonomy" id="5286"/>
    <lineage>
        <taxon>Eukaryota</taxon>
        <taxon>Fungi</taxon>
        <taxon>Dikarya</taxon>
        <taxon>Basidiomycota</taxon>
        <taxon>Pucciniomycotina</taxon>
        <taxon>Microbotryomycetes</taxon>
        <taxon>Sporidiobolales</taxon>
        <taxon>Sporidiobolaceae</taxon>
        <taxon>Rhodotorula</taxon>
    </lineage>
</organism>
<reference evidence="4" key="1">
    <citation type="journal article" date="2014" name="Genome Announc.">
        <title>Draft genome sequence of Rhodosporidium toruloides CECT1137, an oleaginous yeast of biotechnological interest.</title>
        <authorList>
            <person name="Morin N."/>
            <person name="Calcas X."/>
            <person name="Devillers H."/>
            <person name="Durrens P."/>
            <person name="Sherman D.J."/>
            <person name="Nicaud J.-M."/>
            <person name="Neuveglise C."/>
        </authorList>
    </citation>
    <scope>NUCLEOTIDE SEQUENCE</scope>
    <source>
        <strain evidence="4">CECT1137</strain>
    </source>
</reference>
<dbReference type="Pfam" id="PF21671">
    <property type="entry name" value="CPL1-like"/>
    <property type="match status" value="1"/>
</dbReference>
<dbReference type="PANTHER" id="PTHR35192:SF2">
    <property type="entry name" value="APPLE DOMAIN-CONTAINING PROTEIN"/>
    <property type="match status" value="1"/>
</dbReference>
<keyword evidence="2" id="KW-0732">Signal</keyword>
<dbReference type="EMBL" id="LK052937">
    <property type="protein sequence ID" value="CDR36462.1"/>
    <property type="molecule type" value="Genomic_DNA"/>
</dbReference>
<feature type="region of interest" description="Disordered" evidence="1">
    <location>
        <begin position="143"/>
        <end position="170"/>
    </location>
</feature>
<feature type="compositionally biased region" description="Basic residues" evidence="1">
    <location>
        <begin position="150"/>
        <end position="170"/>
    </location>
</feature>
<protein>
    <submittedName>
        <fullName evidence="4">RHTO0S02e02542g1_1</fullName>
    </submittedName>
</protein>
<evidence type="ECO:0000313" key="4">
    <source>
        <dbReference type="EMBL" id="CDR36462.1"/>
    </source>
</evidence>
<evidence type="ECO:0000256" key="2">
    <source>
        <dbReference type="SAM" id="SignalP"/>
    </source>
</evidence>
<sequence>MRFAVAIAVLATVASFTGVEAGHKKKVQAPRTLCPGSEIACPILGSTTYSQAVAHHNGQNKTDVTGIMAGSGGYECVNTMEALDSCGGCASTGEGQDCTKIRGAAGVGCESGRCVVFSCQSGWRASLSGTKCVRAADMSRNSTRTASKAGAKRHLKAKHARHHGHAHLSP</sequence>
<proteinExistence type="predicted"/>
<feature type="chain" id="PRO_5001593742" evidence="2">
    <location>
        <begin position="22"/>
        <end position="170"/>
    </location>
</feature>
<dbReference type="OrthoDB" id="2519631at2759"/>
<feature type="domain" description="Protein CPL1-like" evidence="3">
    <location>
        <begin position="74"/>
        <end position="133"/>
    </location>
</feature>
<feature type="signal peptide" evidence="2">
    <location>
        <begin position="1"/>
        <end position="21"/>
    </location>
</feature>
<accession>A0A061AFY3</accession>